<dbReference type="STRING" id="1245528.M3J1P1"/>
<dbReference type="eggNOG" id="KOG1983">
    <property type="taxonomic scope" value="Eukaryota"/>
</dbReference>
<dbReference type="GO" id="GO:0006887">
    <property type="term" value="P:exocytosis"/>
    <property type="evidence" value="ECO:0007669"/>
    <property type="project" value="UniProtKB-KW"/>
</dbReference>
<keyword evidence="2" id="KW-0268">Exocytosis</keyword>
<dbReference type="PROSITE" id="PS50082">
    <property type="entry name" value="WD_REPEATS_2"/>
    <property type="match status" value="1"/>
</dbReference>
<dbReference type="InterPro" id="IPR013905">
    <property type="entry name" value="Lgl_C_dom"/>
</dbReference>
<dbReference type="HOGENOM" id="CLU_006030_0_0_1"/>
<evidence type="ECO:0000256" key="3">
    <source>
        <dbReference type="PROSITE-ProRule" id="PRU00221"/>
    </source>
</evidence>
<dbReference type="Proteomes" id="UP000011777">
    <property type="component" value="Unassembled WGS sequence"/>
</dbReference>
<gene>
    <name evidence="6" type="ORF">G210_4000</name>
</gene>
<evidence type="ECO:0000313" key="6">
    <source>
        <dbReference type="EMBL" id="EMG45783.1"/>
    </source>
</evidence>
<dbReference type="InterPro" id="IPR001680">
    <property type="entry name" value="WD40_rpt"/>
</dbReference>
<name>M3J1P1_CANMX</name>
<feature type="repeat" description="WD" evidence="3">
    <location>
        <begin position="263"/>
        <end position="292"/>
    </location>
</feature>
<dbReference type="AlphaFoldDB" id="M3J1P1"/>
<dbReference type="SUPFAM" id="SSF50978">
    <property type="entry name" value="WD40 repeat-like"/>
    <property type="match status" value="1"/>
</dbReference>
<feature type="region of interest" description="Disordered" evidence="4">
    <location>
        <begin position="980"/>
        <end position="1030"/>
    </location>
</feature>
<dbReference type="Pfam" id="PF08596">
    <property type="entry name" value="Lgl_C"/>
    <property type="match status" value="1"/>
</dbReference>
<evidence type="ECO:0000313" key="7">
    <source>
        <dbReference type="Proteomes" id="UP000011777"/>
    </source>
</evidence>
<dbReference type="GO" id="GO:0019905">
    <property type="term" value="F:syntaxin binding"/>
    <property type="evidence" value="ECO:0007669"/>
    <property type="project" value="TreeGrafter"/>
</dbReference>
<comment type="caution">
    <text evidence="6">The sequence shown here is derived from an EMBL/GenBank/DDBJ whole genome shotgun (WGS) entry which is preliminary data.</text>
</comment>
<dbReference type="SUPFAM" id="SSF82171">
    <property type="entry name" value="DPP6 N-terminal domain-like"/>
    <property type="match status" value="1"/>
</dbReference>
<organism evidence="6 7">
    <name type="scientific">Candida maltosa (strain Xu316)</name>
    <name type="common">Yeast</name>
    <dbReference type="NCBI Taxonomy" id="1245528"/>
    <lineage>
        <taxon>Eukaryota</taxon>
        <taxon>Fungi</taxon>
        <taxon>Dikarya</taxon>
        <taxon>Ascomycota</taxon>
        <taxon>Saccharomycotina</taxon>
        <taxon>Pichiomycetes</taxon>
        <taxon>Debaryomycetaceae</taxon>
        <taxon>Candida/Lodderomyces clade</taxon>
        <taxon>Candida</taxon>
    </lineage>
</organism>
<evidence type="ECO:0000259" key="5">
    <source>
        <dbReference type="Pfam" id="PF08596"/>
    </source>
</evidence>
<dbReference type="InterPro" id="IPR036322">
    <property type="entry name" value="WD40_repeat_dom_sf"/>
</dbReference>
<evidence type="ECO:0000256" key="4">
    <source>
        <dbReference type="SAM" id="MobiDB-lite"/>
    </source>
</evidence>
<accession>M3J1P1</accession>
<sequence length="1082" mass="117596">MFNKLKSRKAPLSLDSVSNAIKTRGTKGLSPEEINAKNIEMKLINQIGIPKNSIVAVAYDPVQSLLAVSTTNNDVRVYGQVNVEVVFEFNLKNPITFLRFVKGVYLVCASAGSGLTILSLHSKKVLGTSSFPGTVTAMESDPSLDWLIMGLSNGSLVFYDVDRLTTTPFRIDNLQKKIMPKEKMSAVVSIEWHPRDIGTLLIGYSQSAIVYSLVTGEIKSVLVYQLSKEHRAFQLASHVSHGGKKKLFGGAKEIIPKLKEAHFHPNGLHAVTVHEDNSIVFWDIASGTILEARNIFDVNIHKNGTPLEVPEFFHPIETVKWVCGEDAENTKLIISGGDPNATNCLHVLDFGYTLKYSITSYEKQGEFYSQPQSGQRIIPLAFYLNKTEVQETVTTIQPMSENGSPYFGGGHNPSYLLLVSNLGQIYLVSFSEGAGGQGCTDLGNVILPTSISFVHPPLCSLDVQQVRRIDWYSIMSNRVSSGVTSKTKELLYGGVSADLGMGRKPIGQNDLYRNILITGHERALIRFSDITKGEQQELEGIVQIGLRETLYDHGDPKSLRALHVSCAFENRELIVGLASGEVVICKFGKNTKNAGISASKDYSGCETQHENGNAKLLNISDRISGSITSSSTFLPVSLLQVTPAEPISVLKMSDIGFAAIGYKSGRLVVCDISRGPAVILNLENIKEHLVSIQGNCYPTSIEFSISEFGNDGYSSILLLVGTNCGGNLVMFKITPMGNGGFAVSFADKTAHLNYRSSEGDGEGSKISQLIPINSVTGTSAVADMSTFNKLAQGIVIPAYVIVTSDRDVRVLKLPKQKLSHKVVDESCLKASIVNYRDKGVVLAILVKSGFLKLCSIPSLSDIANVKFPSEIYSKIKDSLESGMASYSSLLSSGEMYVATSPTESLYLATHEKSKFKDEGETDRLFDENAIIPPRPSASALSWAKGQISYVSVEDLANLIAGPNRKQSKNIESQLAFNISPENNQQNNYGGGGSGNTGYRPQQRRGQSTDKVDPYQQPVRRGTAGAGAGIGNQGFMRSIQNGIQSVEETFNDYANSASQTFTEGVEDQKKSMYSAAFKSKFGF</sequence>
<comment type="similarity">
    <text evidence="1">Belongs to the WD repeat L(2)GL family.</text>
</comment>
<protein>
    <recommendedName>
        <fullName evidence="5">Lethal giant larvae (Lgl)-like C-terminal domain-containing protein</fullName>
    </recommendedName>
</protein>
<dbReference type="PANTHER" id="PTHR10241:SF25">
    <property type="entry name" value="TOMOSYN, ISOFORM C"/>
    <property type="match status" value="1"/>
</dbReference>
<dbReference type="GO" id="GO:0005737">
    <property type="term" value="C:cytoplasm"/>
    <property type="evidence" value="ECO:0007669"/>
    <property type="project" value="TreeGrafter"/>
</dbReference>
<dbReference type="OMA" id="QIYVFGQ"/>
<feature type="domain" description="Lethal giant larvae (Lgl)-like C-terminal" evidence="5">
    <location>
        <begin position="562"/>
        <end position="968"/>
    </location>
</feature>
<reference evidence="6 7" key="1">
    <citation type="submission" date="2013-02" db="EMBL/GenBank/DDBJ databases">
        <title>Genome sequence of Candida maltosa Xu316, a potential industrial strain for xylitol and ethanol production.</title>
        <authorList>
            <person name="Yu J."/>
            <person name="Wang Q."/>
            <person name="Geng X."/>
            <person name="Bao W."/>
            <person name="He P."/>
            <person name="Cai J."/>
        </authorList>
    </citation>
    <scope>NUCLEOTIDE SEQUENCE [LARGE SCALE GENOMIC DNA]</scope>
    <source>
        <strain evidence="7">Xu316</strain>
    </source>
</reference>
<dbReference type="GO" id="GO:0005886">
    <property type="term" value="C:plasma membrane"/>
    <property type="evidence" value="ECO:0007669"/>
    <property type="project" value="TreeGrafter"/>
</dbReference>
<dbReference type="OrthoDB" id="19944at2759"/>
<evidence type="ECO:0000256" key="1">
    <source>
        <dbReference type="ARBA" id="ARBA00008070"/>
    </source>
</evidence>
<dbReference type="Gene3D" id="2.130.10.10">
    <property type="entry name" value="YVTN repeat-like/Quinoprotein amine dehydrogenase"/>
    <property type="match status" value="1"/>
</dbReference>
<dbReference type="GO" id="GO:0005096">
    <property type="term" value="F:GTPase activator activity"/>
    <property type="evidence" value="ECO:0007669"/>
    <property type="project" value="TreeGrafter"/>
</dbReference>
<dbReference type="GO" id="GO:0045159">
    <property type="term" value="F:myosin II binding"/>
    <property type="evidence" value="ECO:0007669"/>
    <property type="project" value="TreeGrafter"/>
</dbReference>
<dbReference type="GO" id="GO:0006893">
    <property type="term" value="P:Golgi to plasma membrane transport"/>
    <property type="evidence" value="ECO:0007669"/>
    <property type="project" value="TreeGrafter"/>
</dbReference>
<dbReference type="EMBL" id="AOGT01002328">
    <property type="protein sequence ID" value="EMG45783.1"/>
    <property type="molecule type" value="Genomic_DNA"/>
</dbReference>
<dbReference type="InterPro" id="IPR015943">
    <property type="entry name" value="WD40/YVTN_repeat-like_dom_sf"/>
</dbReference>
<evidence type="ECO:0000256" key="2">
    <source>
        <dbReference type="ARBA" id="ARBA00022483"/>
    </source>
</evidence>
<keyword evidence="7" id="KW-1185">Reference proteome</keyword>
<dbReference type="SMART" id="SM00320">
    <property type="entry name" value="WD40"/>
    <property type="match status" value="3"/>
</dbReference>
<proteinExistence type="inferred from homology"/>
<dbReference type="PANTHER" id="PTHR10241">
    <property type="entry name" value="LETHAL 2 GIANT LARVAE PROTEIN"/>
    <property type="match status" value="1"/>
</dbReference>
<keyword evidence="3" id="KW-0853">WD repeat</keyword>